<protein>
    <recommendedName>
        <fullName evidence="4">Large ribosomal subunit protein bL21</fullName>
    </recommendedName>
</protein>
<keyword evidence="2 4" id="KW-0689">Ribosomal protein</keyword>
<dbReference type="RefSeq" id="WP_184437235.1">
    <property type="nucleotide sequence ID" value="NZ_JACIGI010000038.1"/>
</dbReference>
<dbReference type="GO" id="GO:0005840">
    <property type="term" value="C:ribosome"/>
    <property type="evidence" value="ECO:0007669"/>
    <property type="project" value="UniProtKB-KW"/>
</dbReference>
<evidence type="ECO:0000256" key="1">
    <source>
        <dbReference type="ARBA" id="ARBA00008563"/>
    </source>
</evidence>
<dbReference type="GO" id="GO:0005737">
    <property type="term" value="C:cytoplasm"/>
    <property type="evidence" value="ECO:0007669"/>
    <property type="project" value="UniProtKB-ARBA"/>
</dbReference>
<dbReference type="GO" id="GO:0019843">
    <property type="term" value="F:rRNA binding"/>
    <property type="evidence" value="ECO:0007669"/>
    <property type="project" value="UniProtKB-UniRule"/>
</dbReference>
<keyword evidence="3 4" id="KW-0687">Ribonucleoprotein</keyword>
<evidence type="ECO:0000256" key="2">
    <source>
        <dbReference type="ARBA" id="ARBA00022980"/>
    </source>
</evidence>
<sequence>MFAVIKTGGKQYRVAKDDVLDIEKLEADEGASITFDEVLMVGDTVGTPTVAGASVSATVERTFKDKKVIVFKKQRRQNHRRKNGHRQTLTRVRITDIAG</sequence>
<comment type="similarity">
    <text evidence="1 4 5">Belongs to the bacterial ribosomal protein bL21 family.</text>
</comment>
<keyword evidence="7" id="KW-1185">Reference proteome</keyword>
<evidence type="ECO:0000313" key="7">
    <source>
        <dbReference type="Proteomes" id="UP000555728"/>
    </source>
</evidence>
<dbReference type="Proteomes" id="UP000555728">
    <property type="component" value="Unassembled WGS sequence"/>
</dbReference>
<proteinExistence type="inferred from homology"/>
<evidence type="ECO:0000256" key="5">
    <source>
        <dbReference type="RuleBase" id="RU000562"/>
    </source>
</evidence>
<name>A0A7W6S223_9PROT</name>
<dbReference type="NCBIfam" id="TIGR00061">
    <property type="entry name" value="L21"/>
    <property type="match status" value="1"/>
</dbReference>
<reference evidence="6 7" key="1">
    <citation type="submission" date="2020-08" db="EMBL/GenBank/DDBJ databases">
        <title>Genome sequencing of Purple Non-Sulfur Bacteria from various extreme environments.</title>
        <authorList>
            <person name="Mayer M."/>
        </authorList>
    </citation>
    <scope>NUCLEOTIDE SEQUENCE [LARGE SCALE GENOMIC DNA]</scope>
    <source>
        <strain evidence="6 7">JA135</strain>
    </source>
</reference>
<dbReference type="PANTHER" id="PTHR21349">
    <property type="entry name" value="50S RIBOSOMAL PROTEIN L21"/>
    <property type="match status" value="1"/>
</dbReference>
<dbReference type="InterPro" id="IPR001787">
    <property type="entry name" value="Ribosomal_bL21"/>
</dbReference>
<comment type="function">
    <text evidence="4 5">This protein binds to 23S rRNA in the presence of protein L20.</text>
</comment>
<evidence type="ECO:0000256" key="3">
    <source>
        <dbReference type="ARBA" id="ARBA00023274"/>
    </source>
</evidence>
<evidence type="ECO:0000256" key="4">
    <source>
        <dbReference type="HAMAP-Rule" id="MF_01363"/>
    </source>
</evidence>
<dbReference type="GO" id="GO:0003735">
    <property type="term" value="F:structural constituent of ribosome"/>
    <property type="evidence" value="ECO:0007669"/>
    <property type="project" value="InterPro"/>
</dbReference>
<dbReference type="EMBL" id="JACIGI010000038">
    <property type="protein sequence ID" value="MBB4287466.1"/>
    <property type="molecule type" value="Genomic_DNA"/>
</dbReference>
<comment type="caution">
    <text evidence="6">The sequence shown here is derived from an EMBL/GenBank/DDBJ whole genome shotgun (WGS) entry which is preliminary data.</text>
</comment>
<dbReference type="InterPro" id="IPR036164">
    <property type="entry name" value="bL21-like_sf"/>
</dbReference>
<comment type="subunit">
    <text evidence="4">Part of the 50S ribosomal subunit. Contacts protein L20.</text>
</comment>
<evidence type="ECO:0000313" key="6">
    <source>
        <dbReference type="EMBL" id="MBB4287466.1"/>
    </source>
</evidence>
<organism evidence="6 7">
    <name type="scientific">Roseospira goensis</name>
    <dbReference type="NCBI Taxonomy" id="391922"/>
    <lineage>
        <taxon>Bacteria</taxon>
        <taxon>Pseudomonadati</taxon>
        <taxon>Pseudomonadota</taxon>
        <taxon>Alphaproteobacteria</taxon>
        <taxon>Rhodospirillales</taxon>
        <taxon>Rhodospirillaceae</taxon>
        <taxon>Roseospira</taxon>
    </lineage>
</organism>
<gene>
    <name evidence="4" type="primary">rplU</name>
    <name evidence="6" type="ORF">GGD88_003215</name>
</gene>
<accession>A0A7W6S223</accession>
<dbReference type="PANTHER" id="PTHR21349:SF0">
    <property type="entry name" value="LARGE RIBOSOMAL SUBUNIT PROTEIN BL21M"/>
    <property type="match status" value="1"/>
</dbReference>
<keyword evidence="4 5" id="KW-0694">RNA-binding</keyword>
<dbReference type="SUPFAM" id="SSF141091">
    <property type="entry name" value="L21p-like"/>
    <property type="match status" value="1"/>
</dbReference>
<keyword evidence="4 5" id="KW-0699">rRNA-binding</keyword>
<dbReference type="GO" id="GO:0006412">
    <property type="term" value="P:translation"/>
    <property type="evidence" value="ECO:0007669"/>
    <property type="project" value="UniProtKB-UniRule"/>
</dbReference>
<dbReference type="InterPro" id="IPR028909">
    <property type="entry name" value="bL21-like"/>
</dbReference>
<dbReference type="GO" id="GO:1990904">
    <property type="term" value="C:ribonucleoprotein complex"/>
    <property type="evidence" value="ECO:0007669"/>
    <property type="project" value="UniProtKB-KW"/>
</dbReference>
<dbReference type="HAMAP" id="MF_01363">
    <property type="entry name" value="Ribosomal_bL21"/>
    <property type="match status" value="1"/>
</dbReference>
<dbReference type="AlphaFoldDB" id="A0A7W6S223"/>
<dbReference type="Pfam" id="PF00829">
    <property type="entry name" value="Ribosomal_L21p"/>
    <property type="match status" value="1"/>
</dbReference>